<sequence length="95" mass="10748">MGWFNVNMVNAFETASTPQPQMTRAALIWEAHRFLSQLVSAASSHTPIQVSAEALTWLEERDLIEEVIDEFGNLLVEVTERGRQAVLGRRPMTLH</sequence>
<dbReference type="Proteomes" id="UP001458946">
    <property type="component" value="Unassembled WGS sequence"/>
</dbReference>
<dbReference type="EMBL" id="BAABRN010000019">
    <property type="protein sequence ID" value="GAA5502213.1"/>
    <property type="molecule type" value="Genomic_DNA"/>
</dbReference>
<organism evidence="1 2">
    <name type="scientific">Deinococcus xinjiangensis</name>
    <dbReference type="NCBI Taxonomy" id="457454"/>
    <lineage>
        <taxon>Bacteria</taxon>
        <taxon>Thermotogati</taxon>
        <taxon>Deinococcota</taxon>
        <taxon>Deinococci</taxon>
        <taxon>Deinococcales</taxon>
        <taxon>Deinococcaceae</taxon>
        <taxon>Deinococcus</taxon>
    </lineage>
</organism>
<comment type="caution">
    <text evidence="1">The sequence shown here is derived from an EMBL/GenBank/DDBJ whole genome shotgun (WGS) entry which is preliminary data.</text>
</comment>
<protein>
    <submittedName>
        <fullName evidence="1">Uncharacterized protein</fullName>
    </submittedName>
</protein>
<evidence type="ECO:0000313" key="2">
    <source>
        <dbReference type="Proteomes" id="UP001458946"/>
    </source>
</evidence>
<accession>A0ABP9VAB9</accession>
<reference evidence="1 2" key="1">
    <citation type="submission" date="2024-02" db="EMBL/GenBank/DDBJ databases">
        <title>Deinococcus xinjiangensis NBRC 107630.</title>
        <authorList>
            <person name="Ichikawa N."/>
            <person name="Katano-Makiyama Y."/>
            <person name="Hidaka K."/>
        </authorList>
    </citation>
    <scope>NUCLEOTIDE SEQUENCE [LARGE SCALE GENOMIC DNA]</scope>
    <source>
        <strain evidence="1 2">NBRC 107630</strain>
    </source>
</reference>
<evidence type="ECO:0000313" key="1">
    <source>
        <dbReference type="EMBL" id="GAA5502213.1"/>
    </source>
</evidence>
<keyword evidence="2" id="KW-1185">Reference proteome</keyword>
<proteinExistence type="predicted"/>
<gene>
    <name evidence="1" type="ORF">Dxin01_01952</name>
</gene>
<name>A0ABP9VAB9_9DEIO</name>